<reference evidence="1" key="1">
    <citation type="submission" date="2020-04" db="EMBL/GenBank/DDBJ databases">
        <title>Hybrid Assembly of Korean Phytophthora infestans isolates.</title>
        <authorList>
            <person name="Prokchorchik M."/>
            <person name="Lee Y."/>
            <person name="Seo J."/>
            <person name="Cho J.-H."/>
            <person name="Park Y.-E."/>
            <person name="Jang D.-C."/>
            <person name="Im J.-S."/>
            <person name="Choi J.-G."/>
            <person name="Park H.-J."/>
            <person name="Lee G.-B."/>
            <person name="Lee Y.-G."/>
            <person name="Hong S.-Y."/>
            <person name="Cho K."/>
            <person name="Sohn K.H."/>
        </authorList>
    </citation>
    <scope>NUCLEOTIDE SEQUENCE</scope>
    <source>
        <strain evidence="1">KR_1_A1</strain>
    </source>
</reference>
<dbReference type="Proteomes" id="UP000602510">
    <property type="component" value="Unassembled WGS sequence"/>
</dbReference>
<dbReference type="AlphaFoldDB" id="A0A833SD22"/>
<keyword evidence="2" id="KW-1185">Reference proteome</keyword>
<sequence>METTCDSYDSEKVTTGDNIATPDIYRGLHPTRILRWEKLNKLLACNKKAMDNYCEDTPTVASSGDSFISFEDCEKIMGTSCYKQPSKAIADDKIDVLYAYLLIAIRPFEWMLTGKDTNRLHFILPVLACVCEHFDDEARIHTDKTVVGKRVQGEGHFDFFIERGSTCVGVVLAKRQDYQKGLAQAYLGSEILADVEELTEVFSIVTDFKVWLFSKSLGDKVERCSMSMGSAHDIPERESLKTVAEKIYSLLSGDN</sequence>
<gene>
    <name evidence="1" type="ORF">GN244_ATG08267</name>
</gene>
<name>A0A833SD22_PHYIN</name>
<evidence type="ECO:0000313" key="2">
    <source>
        <dbReference type="Proteomes" id="UP000602510"/>
    </source>
</evidence>
<protein>
    <submittedName>
        <fullName evidence="1">Putative PNT domain-containing protein</fullName>
    </submittedName>
</protein>
<evidence type="ECO:0000313" key="1">
    <source>
        <dbReference type="EMBL" id="KAF4039436.1"/>
    </source>
</evidence>
<dbReference type="EMBL" id="WSZM01000174">
    <property type="protein sequence ID" value="KAF4039436.1"/>
    <property type="molecule type" value="Genomic_DNA"/>
</dbReference>
<proteinExistence type="predicted"/>
<comment type="caution">
    <text evidence="1">The sequence shown here is derived from an EMBL/GenBank/DDBJ whole genome shotgun (WGS) entry which is preliminary data.</text>
</comment>
<organism evidence="1 2">
    <name type="scientific">Phytophthora infestans</name>
    <name type="common">Potato late blight agent</name>
    <name type="synonym">Botrytis infestans</name>
    <dbReference type="NCBI Taxonomy" id="4787"/>
    <lineage>
        <taxon>Eukaryota</taxon>
        <taxon>Sar</taxon>
        <taxon>Stramenopiles</taxon>
        <taxon>Oomycota</taxon>
        <taxon>Peronosporomycetes</taxon>
        <taxon>Peronosporales</taxon>
        <taxon>Peronosporaceae</taxon>
        <taxon>Phytophthora</taxon>
    </lineage>
</organism>
<accession>A0A833SD22</accession>